<accession>A0ACC0N6V3</accession>
<organism evidence="1 2">
    <name type="scientific">Rhododendron molle</name>
    <name type="common">Chinese azalea</name>
    <name type="synonym">Azalea mollis</name>
    <dbReference type="NCBI Taxonomy" id="49168"/>
    <lineage>
        <taxon>Eukaryota</taxon>
        <taxon>Viridiplantae</taxon>
        <taxon>Streptophyta</taxon>
        <taxon>Embryophyta</taxon>
        <taxon>Tracheophyta</taxon>
        <taxon>Spermatophyta</taxon>
        <taxon>Magnoliopsida</taxon>
        <taxon>eudicotyledons</taxon>
        <taxon>Gunneridae</taxon>
        <taxon>Pentapetalae</taxon>
        <taxon>asterids</taxon>
        <taxon>Ericales</taxon>
        <taxon>Ericaceae</taxon>
        <taxon>Ericoideae</taxon>
        <taxon>Rhodoreae</taxon>
        <taxon>Rhododendron</taxon>
    </lineage>
</organism>
<evidence type="ECO:0000313" key="1">
    <source>
        <dbReference type="EMBL" id="KAI8548258.1"/>
    </source>
</evidence>
<keyword evidence="2" id="KW-1185">Reference proteome</keyword>
<reference evidence="1" key="1">
    <citation type="submission" date="2022-02" db="EMBL/GenBank/DDBJ databases">
        <title>Plant Genome Project.</title>
        <authorList>
            <person name="Zhang R.-G."/>
        </authorList>
    </citation>
    <scope>NUCLEOTIDE SEQUENCE</scope>
    <source>
        <strain evidence="1">AT1</strain>
    </source>
</reference>
<dbReference type="EMBL" id="CM046394">
    <property type="protein sequence ID" value="KAI8548258.1"/>
    <property type="molecule type" value="Genomic_DNA"/>
</dbReference>
<name>A0ACC0N6V3_RHOML</name>
<dbReference type="Proteomes" id="UP001062846">
    <property type="component" value="Chromosome 7"/>
</dbReference>
<protein>
    <submittedName>
        <fullName evidence="1">Uncharacterized protein</fullName>
    </submittedName>
</protein>
<proteinExistence type="predicted"/>
<sequence length="921" mass="102031">MVSSFKKSLLFLLLDFFPIFFITPSSAFNSNEEAATISLLKWKSTLQYTKRSSTPLLSWKSSDPKNSTSSPCQWQGITCNEHGMVIEINLRNFGVKGKLSNFDFSSFPHLQGLDLKDNSFYGTIPSSICNLSELSFLSLSRNQFHGPIPSSIGLLGNLSVVLLYSNYLSGTIPPSIGNLTRLTYLRLHYNEISGSVPAEIGKLSSLVLLALFRNKLSGNLPLEMNNLTQMKGLFIGENNFNGHLPQESCLGGSLEKFTAPGNQFSGTIPQTMKNCTKLMRLRLEKNRLTGNVAEDFGVYPRLEYIDLSHNDFYGQLSWDWGRLQNLTKLSISNTRVSGEIPADLAEAQKLQEIDLSSNHITGVIPKELVDLASLRLLFLDNNKLSGNIPVGNGMLYSNLERLDLATNNLTGSIPSQLGNCSRLRDLNLSHNKFTGGLPFEIGNLHSLENLDLSRNLLVGEIPPQIGDMLRLETLNLSHNELRGRIPPTFDGLLSLTYVDLSYNQLEGPIPNMKAFREAPGVAFANNKNLCGNATGLKICPSTSRSKVDGKKHNLVLILSIITPFLSALCVLVVILILFSLHRGRVRQTGTEGSGENRSGQEEDNLFAIWSYDGTLVYENIIESTEEFNLKYCIGEGATGRVYKAELPNRPVVAVKKLHSRQDSEAATDLRCFTAEIHALAQVRHRNIVKLYGYCFHTRHSFLVYEFLERGSLGAILSNNEQAVEFGWIERVNVVKGVANALSYMHHDCSPPLVHRDVSSKNVLLDLEYEAHVSDFGTARLLKPDSSNWTSFAGTFGYTAPELAYTMEVNEKCDVYSFGVVTLEVILGSHPGAFISFLSSSSPNSADRILLKDVVDQRLWPPTDQVVQQVVSATKLAFECLSSSPQSRPAMNQVSKELSTQKHLLAESFLSVTLGQLFNLEH</sequence>
<comment type="caution">
    <text evidence="1">The sequence shown here is derived from an EMBL/GenBank/DDBJ whole genome shotgun (WGS) entry which is preliminary data.</text>
</comment>
<gene>
    <name evidence="1" type="ORF">RHMOL_Rhmol07G0259700</name>
</gene>
<evidence type="ECO:0000313" key="2">
    <source>
        <dbReference type="Proteomes" id="UP001062846"/>
    </source>
</evidence>